<dbReference type="OrthoDB" id="4492028at2759"/>
<feature type="compositionally biased region" description="Low complexity" evidence="1">
    <location>
        <begin position="318"/>
        <end position="340"/>
    </location>
</feature>
<feature type="region of interest" description="Disordered" evidence="1">
    <location>
        <begin position="1"/>
        <end position="197"/>
    </location>
</feature>
<dbReference type="Proteomes" id="UP000452235">
    <property type="component" value="Unassembled WGS sequence"/>
</dbReference>
<evidence type="ECO:0000313" key="2">
    <source>
        <dbReference type="EMBL" id="GFF15061.1"/>
    </source>
</evidence>
<feature type="compositionally biased region" description="Acidic residues" evidence="1">
    <location>
        <begin position="304"/>
        <end position="317"/>
    </location>
</feature>
<feature type="compositionally biased region" description="Polar residues" evidence="1">
    <location>
        <begin position="89"/>
        <end position="98"/>
    </location>
</feature>
<dbReference type="VEuPathDB" id="FungiDB:ATEG_09319"/>
<comment type="caution">
    <text evidence="2">The sequence shown here is derived from an EMBL/GenBank/DDBJ whole genome shotgun (WGS) entry which is preliminary data.</text>
</comment>
<feature type="compositionally biased region" description="Basic residues" evidence="1">
    <location>
        <begin position="37"/>
        <end position="49"/>
    </location>
</feature>
<feature type="compositionally biased region" description="Polar residues" evidence="1">
    <location>
        <begin position="105"/>
        <end position="117"/>
    </location>
</feature>
<proteinExistence type="predicted"/>
<dbReference type="AlphaFoldDB" id="A0A5M3YNL3"/>
<feature type="compositionally biased region" description="Low complexity" evidence="1">
    <location>
        <begin position="25"/>
        <end position="36"/>
    </location>
</feature>
<feature type="compositionally biased region" description="Polar residues" evidence="1">
    <location>
        <begin position="128"/>
        <end position="151"/>
    </location>
</feature>
<sequence length="518" mass="57173">MARKRPAPEAIEPTTASKRGRTSMTKKTPAARTQATARKRAVAQKKPRQTVHAPTQEEFTEDNAKEQATAPMGQAKTTSTEKEIAAPKNQETTTATRPNNRRKQTAANKNQKATASTKPKRAAAPKSQKATASTRQKQTTAPENQKTPASSRQKRAAVPTEEQEAPPTKKKKQSIPTAAGHAPSKIQAPFVTPPPEAKAAPTRSYVYNFEFFEDMAKTIASKFPFVEFAARHSCNIHEVARVISAIIVGPLSDPSFDWYDNEDLTIPGYVTMMTEAWERHYQKILVANIQPIESDGSTHRKEDSDESDDGSSSDSDSDASSTGSSADTSDDSSSSSSNDSLPGPSRSVGNFESDGGIGASSVAHKHEGSDAPTHCADNSIDEAKDEVSEEIRATVTKAVRKPPLNKPKYVPVERPRVHVYKDEWGRYVPVPAREEQEQQERRHWLEKEARRIRQNRGRGMLGSSSQMQDVPEELDVELEENFGDMELEMDPDLRRTVENPYPAFVGGNLREHFGAFMF</sequence>
<organism evidence="2 3">
    <name type="scientific">Aspergillus terreus</name>
    <dbReference type="NCBI Taxonomy" id="33178"/>
    <lineage>
        <taxon>Eukaryota</taxon>
        <taxon>Fungi</taxon>
        <taxon>Dikarya</taxon>
        <taxon>Ascomycota</taxon>
        <taxon>Pezizomycotina</taxon>
        <taxon>Eurotiomycetes</taxon>
        <taxon>Eurotiomycetidae</taxon>
        <taxon>Eurotiales</taxon>
        <taxon>Aspergillaceae</taxon>
        <taxon>Aspergillus</taxon>
        <taxon>Aspergillus subgen. Circumdati</taxon>
    </lineage>
</organism>
<name>A0A5M3YNL3_ASPTE</name>
<evidence type="ECO:0000313" key="3">
    <source>
        <dbReference type="Proteomes" id="UP000452235"/>
    </source>
</evidence>
<accession>A0A5M3YNL3</accession>
<protein>
    <submittedName>
        <fullName evidence="2">Uncharacterized protein</fullName>
    </submittedName>
</protein>
<dbReference type="EMBL" id="BLJY01000004">
    <property type="protein sequence ID" value="GFF15061.1"/>
    <property type="molecule type" value="Genomic_DNA"/>
</dbReference>
<evidence type="ECO:0000256" key="1">
    <source>
        <dbReference type="SAM" id="MobiDB-lite"/>
    </source>
</evidence>
<gene>
    <name evidence="2" type="ORF">ATEIFO6365_0004018000</name>
</gene>
<keyword evidence="3" id="KW-1185">Reference proteome</keyword>
<feature type="region of interest" description="Disordered" evidence="1">
    <location>
        <begin position="292"/>
        <end position="377"/>
    </location>
</feature>
<reference evidence="2 3" key="1">
    <citation type="submission" date="2020-01" db="EMBL/GenBank/DDBJ databases">
        <title>Aspergillus terreus IFO 6365 whole genome shotgun sequence.</title>
        <authorList>
            <person name="Kanamasa S."/>
            <person name="Takahashi H."/>
        </authorList>
    </citation>
    <scope>NUCLEOTIDE SEQUENCE [LARGE SCALE GENOMIC DNA]</scope>
    <source>
        <strain evidence="2 3">IFO 6365</strain>
    </source>
</reference>